<dbReference type="SUPFAM" id="SSF56003">
    <property type="entry name" value="Molybdenum cofactor-binding domain"/>
    <property type="match status" value="1"/>
</dbReference>
<evidence type="ECO:0000313" key="2">
    <source>
        <dbReference type="EMBL" id="SFI02565.1"/>
    </source>
</evidence>
<dbReference type="Gene3D" id="3.90.1170.50">
    <property type="entry name" value="Aldehyde oxidase/xanthine dehydrogenase, a/b hammerhead"/>
    <property type="match status" value="1"/>
</dbReference>
<gene>
    <name evidence="2" type="ORF">SAMN05192551_105177</name>
</gene>
<dbReference type="EMBL" id="FOQA01000005">
    <property type="protein sequence ID" value="SFI02565.1"/>
    <property type="molecule type" value="Genomic_DNA"/>
</dbReference>
<dbReference type="Pfam" id="PF02738">
    <property type="entry name" value="MoCoBD_1"/>
    <property type="match status" value="1"/>
</dbReference>
<dbReference type="SMART" id="SM01008">
    <property type="entry name" value="Ald_Xan_dh_C"/>
    <property type="match status" value="1"/>
</dbReference>
<organism evidence="2 3">
    <name type="scientific">Tindallia magadiensis</name>
    <dbReference type="NCBI Taxonomy" id="69895"/>
    <lineage>
        <taxon>Bacteria</taxon>
        <taxon>Bacillati</taxon>
        <taxon>Bacillota</taxon>
        <taxon>Clostridia</taxon>
        <taxon>Peptostreptococcales</taxon>
        <taxon>Tindalliaceae</taxon>
        <taxon>Tindallia</taxon>
    </lineage>
</organism>
<dbReference type="InterPro" id="IPR016208">
    <property type="entry name" value="Ald_Oxase/xanthine_DH-like"/>
</dbReference>
<reference evidence="3" key="1">
    <citation type="submission" date="2016-10" db="EMBL/GenBank/DDBJ databases">
        <authorList>
            <person name="Varghese N."/>
            <person name="Submissions S."/>
        </authorList>
    </citation>
    <scope>NUCLEOTIDE SEQUENCE [LARGE SCALE GENOMIC DNA]</scope>
    <source>
        <strain evidence="3">Z-7934</strain>
    </source>
</reference>
<keyword evidence="3" id="KW-1185">Reference proteome</keyword>
<dbReference type="GO" id="GO:0016491">
    <property type="term" value="F:oxidoreductase activity"/>
    <property type="evidence" value="ECO:0007669"/>
    <property type="project" value="InterPro"/>
</dbReference>
<feature type="domain" description="Aldehyde oxidase/xanthine dehydrogenase a/b hammerhead" evidence="1">
    <location>
        <begin position="20"/>
        <end position="124"/>
    </location>
</feature>
<protein>
    <submittedName>
        <fullName evidence="2">Aldehyde oxidase and xanthine dehydrogenase, a/b hammerhead domain</fullName>
    </submittedName>
</protein>
<accession>A0A1I3EU81</accession>
<dbReference type="SUPFAM" id="SSF54665">
    <property type="entry name" value="CO dehydrogenase molybdoprotein N-domain-like"/>
    <property type="match status" value="1"/>
</dbReference>
<dbReference type="Proteomes" id="UP000199287">
    <property type="component" value="Unassembled WGS sequence"/>
</dbReference>
<dbReference type="AlphaFoldDB" id="A0A1I3EU81"/>
<dbReference type="Gene3D" id="3.30.365.10">
    <property type="entry name" value="Aldehyde oxidase/xanthine dehydrogenase, molybdopterin binding domain"/>
    <property type="match status" value="3"/>
</dbReference>
<proteinExistence type="predicted"/>
<sequence length="421" mass="46533">MTWHSVGKSEIRVDGKSKVTGAALYSEDFQMEGMVFGRTLRSDRPHAYFQLDTEKAEKMPGVLKIFTAADVPHNAHGVLLKDHEVFCEKKVRRIGDPLAFLVATTEKEAEAALKAIEVTYQDLPAVFDPEEALQPEAPLIHEKGNLVYHFKLRKGNSETGFSQSHAIVEETYRTPMVDHAFLQPEAGIAYLENQRIVVCAANQYPHFDQLEIAEALQLPAESVKVINPAVGGAFGGREDVTMQIHLALAAQRLQRPVKTVYSRQESFYAHSKRHAMIMRLKTGADEKGHLKALEATIYSDTGAYASWAINVLRKAGVHATGPYVIPHVKIDGYSAYTNNPFAGAMRGFGAAQIPIAHEGQMDALAEKLGISPIEIRLKNAFRPGDQTATGQRLKESVPFVECLQSVSSAMNWEEPKQEVAK</sequence>
<dbReference type="GO" id="GO:0005506">
    <property type="term" value="F:iron ion binding"/>
    <property type="evidence" value="ECO:0007669"/>
    <property type="project" value="InterPro"/>
</dbReference>
<dbReference type="InterPro" id="IPR000674">
    <property type="entry name" value="Ald_Oxase/Xan_DH_a/b"/>
</dbReference>
<dbReference type="PANTHER" id="PTHR11908">
    <property type="entry name" value="XANTHINE DEHYDROGENASE"/>
    <property type="match status" value="1"/>
</dbReference>
<dbReference type="InterPro" id="IPR036856">
    <property type="entry name" value="Ald_Oxase/Xan_DH_a/b_sf"/>
</dbReference>
<dbReference type="OrthoDB" id="9759099at2"/>
<evidence type="ECO:0000259" key="1">
    <source>
        <dbReference type="SMART" id="SM01008"/>
    </source>
</evidence>
<dbReference type="Pfam" id="PF01315">
    <property type="entry name" value="Ald_Xan_dh_C"/>
    <property type="match status" value="1"/>
</dbReference>
<dbReference type="STRING" id="69895.SAMN05192551_105177"/>
<evidence type="ECO:0000313" key="3">
    <source>
        <dbReference type="Proteomes" id="UP000199287"/>
    </source>
</evidence>
<dbReference type="InterPro" id="IPR037165">
    <property type="entry name" value="AldOxase/xan_DH_Mopterin-bd_sf"/>
</dbReference>
<dbReference type="InterPro" id="IPR008274">
    <property type="entry name" value="AldOxase/xan_DH_MoCoBD1"/>
</dbReference>
<dbReference type="PANTHER" id="PTHR11908:SF157">
    <property type="entry name" value="XANTHINE DEHYDROGENASE SUBUNIT D-RELATED"/>
    <property type="match status" value="1"/>
</dbReference>
<dbReference type="RefSeq" id="WP_093372155.1">
    <property type="nucleotide sequence ID" value="NZ_FOQA01000005.1"/>
</dbReference>
<name>A0A1I3EU81_9FIRM</name>